<keyword evidence="1" id="KW-1133">Transmembrane helix</keyword>
<accession>A0A6G7Y577</accession>
<gene>
    <name evidence="2" type="ORF">G7070_06425</name>
</gene>
<organism evidence="2 3">
    <name type="scientific">Propioniciclava coleopterorum</name>
    <dbReference type="NCBI Taxonomy" id="2714937"/>
    <lineage>
        <taxon>Bacteria</taxon>
        <taxon>Bacillati</taxon>
        <taxon>Actinomycetota</taxon>
        <taxon>Actinomycetes</taxon>
        <taxon>Propionibacteriales</taxon>
        <taxon>Propionibacteriaceae</taxon>
        <taxon>Propioniciclava</taxon>
    </lineage>
</organism>
<keyword evidence="3" id="KW-1185">Reference proteome</keyword>
<dbReference type="RefSeq" id="WP_166232865.1">
    <property type="nucleotide sequence ID" value="NZ_CP049865.1"/>
</dbReference>
<sequence length="158" mass="17230">MRATLRILGTLVVTALLTYPLWAPQWGAGVLGEILIVPFPGNLAIVVGFFALVALYCGALHRLARRVGMARPASVWWMFAIPYNFIEDFFIIERVGAALGDHASAGVTRAWRRLGYGWCAAQLVSLLPGKVGLLGGMLAIVLWVVHWALTATTMRRLG</sequence>
<evidence type="ECO:0000313" key="2">
    <source>
        <dbReference type="EMBL" id="QIK71965.1"/>
    </source>
</evidence>
<reference evidence="2 3" key="1">
    <citation type="submission" date="2020-03" db="EMBL/GenBank/DDBJ databases">
        <title>Propioniciclava sp. nov., isolated from Hydrophilus acuminatus.</title>
        <authorList>
            <person name="Hyun D.-W."/>
            <person name="Bae J.-W."/>
        </authorList>
    </citation>
    <scope>NUCLEOTIDE SEQUENCE [LARGE SCALE GENOMIC DNA]</scope>
    <source>
        <strain evidence="2 3">HDW11</strain>
    </source>
</reference>
<evidence type="ECO:0000313" key="3">
    <source>
        <dbReference type="Proteomes" id="UP000501058"/>
    </source>
</evidence>
<protein>
    <submittedName>
        <fullName evidence="2">Uncharacterized protein</fullName>
    </submittedName>
</protein>
<dbReference type="Proteomes" id="UP000501058">
    <property type="component" value="Chromosome"/>
</dbReference>
<dbReference type="AlphaFoldDB" id="A0A6G7Y577"/>
<keyword evidence="1" id="KW-0472">Membrane</keyword>
<name>A0A6G7Y577_9ACTN</name>
<dbReference type="KEGG" id="prv:G7070_06425"/>
<dbReference type="EMBL" id="CP049865">
    <property type="protein sequence ID" value="QIK71965.1"/>
    <property type="molecule type" value="Genomic_DNA"/>
</dbReference>
<proteinExistence type="predicted"/>
<keyword evidence="1" id="KW-0812">Transmembrane</keyword>
<feature type="transmembrane region" description="Helical" evidence="1">
    <location>
        <begin position="43"/>
        <end position="63"/>
    </location>
</feature>
<evidence type="ECO:0000256" key="1">
    <source>
        <dbReference type="SAM" id="Phobius"/>
    </source>
</evidence>
<feature type="transmembrane region" description="Helical" evidence="1">
    <location>
        <begin position="131"/>
        <end position="149"/>
    </location>
</feature>